<dbReference type="InterPro" id="IPR043141">
    <property type="entry name" value="Ribosomal_uL10-like_sf"/>
</dbReference>
<accession>A0A0G1TQ05</accession>
<dbReference type="GO" id="GO:0070180">
    <property type="term" value="F:large ribosomal subunit rRNA binding"/>
    <property type="evidence" value="ECO:0007669"/>
    <property type="project" value="UniProtKB-UniRule"/>
</dbReference>
<dbReference type="Pfam" id="PF00466">
    <property type="entry name" value="Ribosomal_L10"/>
    <property type="match status" value="1"/>
</dbReference>
<proteinExistence type="inferred from homology"/>
<dbReference type="Gene3D" id="6.10.250.290">
    <property type="match status" value="1"/>
</dbReference>
<evidence type="ECO:0000256" key="2">
    <source>
        <dbReference type="ARBA" id="ARBA00022980"/>
    </source>
</evidence>
<evidence type="ECO:0000256" key="4">
    <source>
        <dbReference type="ARBA" id="ARBA00035202"/>
    </source>
</evidence>
<evidence type="ECO:0000313" key="7">
    <source>
        <dbReference type="Proteomes" id="UP000034607"/>
    </source>
</evidence>
<name>A0A0G1TQ05_9BACT</name>
<evidence type="ECO:0000256" key="5">
    <source>
        <dbReference type="HAMAP-Rule" id="MF_00362"/>
    </source>
</evidence>
<dbReference type="Proteomes" id="UP000034607">
    <property type="component" value="Unassembled WGS sequence"/>
</dbReference>
<evidence type="ECO:0000256" key="3">
    <source>
        <dbReference type="ARBA" id="ARBA00023274"/>
    </source>
</evidence>
<dbReference type="EMBL" id="LCNM01000011">
    <property type="protein sequence ID" value="KKU56213.1"/>
    <property type="molecule type" value="Genomic_DNA"/>
</dbReference>
<keyword evidence="5" id="KW-0699">rRNA-binding</keyword>
<dbReference type="CDD" id="cd05797">
    <property type="entry name" value="Ribosomal_L10"/>
    <property type="match status" value="1"/>
</dbReference>
<dbReference type="HAMAP" id="MF_00362">
    <property type="entry name" value="Ribosomal_uL10"/>
    <property type="match status" value="1"/>
</dbReference>
<dbReference type="GO" id="GO:0005840">
    <property type="term" value="C:ribosome"/>
    <property type="evidence" value="ECO:0007669"/>
    <property type="project" value="UniProtKB-KW"/>
</dbReference>
<dbReference type="NCBIfam" id="NF000955">
    <property type="entry name" value="PRK00099.1-1"/>
    <property type="match status" value="1"/>
</dbReference>
<keyword evidence="3 5" id="KW-0687">Ribonucleoprotein</keyword>
<evidence type="ECO:0000256" key="1">
    <source>
        <dbReference type="ARBA" id="ARBA00008889"/>
    </source>
</evidence>
<dbReference type="PANTHER" id="PTHR11560">
    <property type="entry name" value="39S RIBOSOMAL PROTEIN L10, MITOCHONDRIAL"/>
    <property type="match status" value="1"/>
</dbReference>
<keyword evidence="5" id="KW-0694">RNA-binding</keyword>
<comment type="similarity">
    <text evidence="1 5">Belongs to the universal ribosomal protein uL10 family.</text>
</comment>
<dbReference type="GO" id="GO:1990904">
    <property type="term" value="C:ribonucleoprotein complex"/>
    <property type="evidence" value="ECO:0007669"/>
    <property type="project" value="UniProtKB-KW"/>
</dbReference>
<dbReference type="GO" id="GO:0006412">
    <property type="term" value="P:translation"/>
    <property type="evidence" value="ECO:0007669"/>
    <property type="project" value="UniProtKB-UniRule"/>
</dbReference>
<keyword evidence="2 5" id="KW-0689">Ribosomal protein</keyword>
<dbReference type="AlphaFoldDB" id="A0A0G1TQ05"/>
<comment type="caution">
    <text evidence="6">The sequence shown here is derived from an EMBL/GenBank/DDBJ whole genome shotgun (WGS) entry which is preliminary data.</text>
</comment>
<dbReference type="Gene3D" id="3.30.70.1730">
    <property type="match status" value="1"/>
</dbReference>
<organism evidence="6 7">
    <name type="scientific">Candidatus Amesbacteria bacterium GW2011_GWA2_47_11</name>
    <dbReference type="NCBI Taxonomy" id="1618357"/>
    <lineage>
        <taxon>Bacteria</taxon>
        <taxon>Candidatus Amesiibacteriota</taxon>
    </lineage>
</organism>
<dbReference type="InterPro" id="IPR001790">
    <property type="entry name" value="Ribosomal_uL10"/>
</dbReference>
<comment type="subunit">
    <text evidence="5">Part of the ribosomal stalk of the 50S ribosomal subunit. The N-terminus interacts with L11 and the large rRNA to form the base of the stalk. The C-terminus forms an elongated spine to which L12 dimers bind in a sequential fashion forming a multimeric L10(L12)X complex.</text>
</comment>
<reference evidence="6 7" key="1">
    <citation type="journal article" date="2015" name="Nature">
        <title>rRNA introns, odd ribosomes, and small enigmatic genomes across a large radiation of phyla.</title>
        <authorList>
            <person name="Brown C.T."/>
            <person name="Hug L.A."/>
            <person name="Thomas B.C."/>
            <person name="Sharon I."/>
            <person name="Castelle C.J."/>
            <person name="Singh A."/>
            <person name="Wilkins M.J."/>
            <person name="Williams K.H."/>
            <person name="Banfield J.F."/>
        </authorList>
    </citation>
    <scope>NUCLEOTIDE SEQUENCE [LARGE SCALE GENOMIC DNA]</scope>
</reference>
<comment type="function">
    <text evidence="5">Forms part of the ribosomal stalk, playing a central role in the interaction of the ribosome with GTP-bound translation factors.</text>
</comment>
<dbReference type="InterPro" id="IPR047865">
    <property type="entry name" value="Ribosomal_uL10_bac_type"/>
</dbReference>
<evidence type="ECO:0000313" key="6">
    <source>
        <dbReference type="EMBL" id="KKU56213.1"/>
    </source>
</evidence>
<gene>
    <name evidence="5" type="primary">rplJ</name>
    <name evidence="6" type="ORF">UX78_C0011G0020</name>
</gene>
<dbReference type="InterPro" id="IPR022973">
    <property type="entry name" value="Ribosomal_uL10_bac"/>
</dbReference>
<protein>
    <recommendedName>
        <fullName evidence="4 5">Large ribosomal subunit protein uL10</fullName>
    </recommendedName>
</protein>
<dbReference type="SUPFAM" id="SSF160369">
    <property type="entry name" value="Ribosomal protein L10-like"/>
    <property type="match status" value="1"/>
</dbReference>
<sequence length="174" mass="18663">MTKKIHPAKAAVVSTLSDLLKLAKSVAIVDYRGLKVSQATQLRQAIKSAGGRYVVAKNTLFKIAALATNRELPTLDGISGFVFSLNDEVAALKAVADFAKKNSIPTFKSGFLGDRVLSLTEVTSLAYLPDRTTNYQLLTANLNSPISRLVSVLGQNISKLVNTLNAIKSSKEVN</sequence>